<dbReference type="InterPro" id="IPR018106">
    <property type="entry name" value="CAP_CS_N"/>
</dbReference>
<keyword evidence="2" id="KW-0472">Membrane</keyword>
<organism evidence="3 4">
    <name type="scientific">Thermomonospora cellulosilytica</name>
    <dbReference type="NCBI Taxonomy" id="1411118"/>
    <lineage>
        <taxon>Bacteria</taxon>
        <taxon>Bacillati</taxon>
        <taxon>Actinomycetota</taxon>
        <taxon>Actinomycetes</taxon>
        <taxon>Streptosporangiales</taxon>
        <taxon>Thermomonosporaceae</taxon>
        <taxon>Thermomonospora</taxon>
    </lineage>
</organism>
<evidence type="ECO:0000313" key="4">
    <source>
        <dbReference type="Proteomes" id="UP000539313"/>
    </source>
</evidence>
<dbReference type="EMBL" id="JACJII010000001">
    <property type="protein sequence ID" value="MBA9003655.1"/>
    <property type="molecule type" value="Genomic_DNA"/>
</dbReference>
<accession>A0A7W3MXD9</accession>
<keyword evidence="2" id="KW-1133">Transmembrane helix</keyword>
<evidence type="ECO:0000256" key="2">
    <source>
        <dbReference type="SAM" id="Phobius"/>
    </source>
</evidence>
<sequence>MPNEPSLGEVVRRLDRMEARLEELVREMGLRVVSAELYARDQRELERRFTELERDLAQERADRETAIRELKTQQVQQGTNWRQAVYAGILPTLFILLTLGVQIWLASRGTR</sequence>
<keyword evidence="2" id="KW-0812">Transmembrane</keyword>
<evidence type="ECO:0000256" key="1">
    <source>
        <dbReference type="SAM" id="Coils"/>
    </source>
</evidence>
<protein>
    <submittedName>
        <fullName evidence="3">Putative membrane protein YccC</fullName>
    </submittedName>
</protein>
<evidence type="ECO:0000313" key="3">
    <source>
        <dbReference type="EMBL" id="MBA9003655.1"/>
    </source>
</evidence>
<keyword evidence="4" id="KW-1185">Reference proteome</keyword>
<dbReference type="RefSeq" id="WP_182705339.1">
    <property type="nucleotide sequence ID" value="NZ_JACJII010000001.1"/>
</dbReference>
<reference evidence="3 4" key="1">
    <citation type="submission" date="2020-08" db="EMBL/GenBank/DDBJ databases">
        <title>Sequencing the genomes of 1000 actinobacteria strains.</title>
        <authorList>
            <person name="Klenk H.-P."/>
        </authorList>
    </citation>
    <scope>NUCLEOTIDE SEQUENCE [LARGE SCALE GENOMIC DNA]</scope>
    <source>
        <strain evidence="3 4">DSM 45823</strain>
    </source>
</reference>
<feature type="coiled-coil region" evidence="1">
    <location>
        <begin position="7"/>
        <end position="69"/>
    </location>
</feature>
<dbReference type="AlphaFoldDB" id="A0A7W3MXD9"/>
<feature type="transmembrane region" description="Helical" evidence="2">
    <location>
        <begin position="84"/>
        <end position="105"/>
    </location>
</feature>
<dbReference type="Proteomes" id="UP000539313">
    <property type="component" value="Unassembled WGS sequence"/>
</dbReference>
<gene>
    <name evidence="3" type="ORF">HNR21_002537</name>
</gene>
<keyword evidence="1" id="KW-0175">Coiled coil</keyword>
<name>A0A7W3MXD9_9ACTN</name>
<comment type="caution">
    <text evidence="3">The sequence shown here is derived from an EMBL/GenBank/DDBJ whole genome shotgun (WGS) entry which is preliminary data.</text>
</comment>
<dbReference type="PROSITE" id="PS01088">
    <property type="entry name" value="CAP_1"/>
    <property type="match status" value="1"/>
</dbReference>
<proteinExistence type="predicted"/>